<sequence>MFVEDGMGAIVLAVVYGFFFLSTLLFSAPLIAAVGCKWSLAIAITCYTGFMAAHFYATWGLFVPAAVFVGLGAAPLWVAKAHYLNLAAHDYSKLKGITKDAAASLFFGFFFFFFQSSSIWGNIISSQVLVPVADNSSSESLSYTSNNKDSLAQCGRNFCPQYADFNNTNLLQPLKSQLYMLAGIYTSCACIAFIVVLFLQQLPSEVNRKSNCWNRLDPKELFSTLRHLKDCRQLLLIPITIYHGMEQGFFISDYLQAYITCPLGKQWVGYVAICYGVVDAISAAFFGKLAQFTGRVPIMVLGLLSHLSLAVALLFVNTSNLQTYVYFVIAGFWAWVMLFGLPTSAVSAESSYQYYYMEESLRIHSFYGVLFKENSKAGFANFRMWQAVGPILSFGYQSQLCLPIKVYILIGTLIVGFAGYVTVEVLEKRKSITTS</sequence>
<dbReference type="InterPro" id="IPR051951">
    <property type="entry name" value="UNC-93_regulatory"/>
</dbReference>
<organism evidence="7 8">
    <name type="scientific">Bugula neritina</name>
    <name type="common">Brown bryozoan</name>
    <name type="synonym">Sertularia neritina</name>
    <dbReference type="NCBI Taxonomy" id="10212"/>
    <lineage>
        <taxon>Eukaryota</taxon>
        <taxon>Metazoa</taxon>
        <taxon>Spiralia</taxon>
        <taxon>Lophotrochozoa</taxon>
        <taxon>Bryozoa</taxon>
        <taxon>Gymnolaemata</taxon>
        <taxon>Cheilostomatida</taxon>
        <taxon>Flustrina</taxon>
        <taxon>Buguloidea</taxon>
        <taxon>Bugulidae</taxon>
        <taxon>Bugula</taxon>
    </lineage>
</organism>
<feature type="transmembrane region" description="Helical" evidence="6">
    <location>
        <begin position="38"/>
        <end position="56"/>
    </location>
</feature>
<keyword evidence="8" id="KW-1185">Reference proteome</keyword>
<evidence type="ECO:0000256" key="1">
    <source>
        <dbReference type="ARBA" id="ARBA00004141"/>
    </source>
</evidence>
<dbReference type="GO" id="GO:0055120">
    <property type="term" value="C:striated muscle dense body"/>
    <property type="evidence" value="ECO:0007669"/>
    <property type="project" value="TreeGrafter"/>
</dbReference>
<dbReference type="GO" id="GO:0015459">
    <property type="term" value="F:potassium channel regulator activity"/>
    <property type="evidence" value="ECO:0007669"/>
    <property type="project" value="TreeGrafter"/>
</dbReference>
<dbReference type="PANTHER" id="PTHR19444:SF11">
    <property type="entry name" value="UNC93-LIKE PROTEIN"/>
    <property type="match status" value="1"/>
</dbReference>
<dbReference type="GO" id="GO:0006937">
    <property type="term" value="P:regulation of muscle contraction"/>
    <property type="evidence" value="ECO:0007669"/>
    <property type="project" value="TreeGrafter"/>
</dbReference>
<gene>
    <name evidence="7" type="ORF">EB796_023798</name>
</gene>
<dbReference type="AlphaFoldDB" id="A0A7J7IWF5"/>
<feature type="transmembrane region" description="Helical" evidence="6">
    <location>
        <begin position="406"/>
        <end position="426"/>
    </location>
</feature>
<proteinExistence type="inferred from homology"/>
<dbReference type="InterPro" id="IPR036259">
    <property type="entry name" value="MFS_trans_sf"/>
</dbReference>
<feature type="transmembrane region" description="Helical" evidence="6">
    <location>
        <begin position="6"/>
        <end position="26"/>
    </location>
</feature>
<comment type="subcellular location">
    <subcellularLocation>
        <location evidence="1">Membrane</location>
        <topology evidence="1">Multi-pass membrane protein</topology>
    </subcellularLocation>
</comment>
<feature type="transmembrane region" description="Helical" evidence="6">
    <location>
        <begin position="298"/>
        <end position="316"/>
    </location>
</feature>
<feature type="transmembrane region" description="Helical" evidence="6">
    <location>
        <begin position="62"/>
        <end position="79"/>
    </location>
</feature>
<evidence type="ECO:0000313" key="8">
    <source>
        <dbReference type="Proteomes" id="UP000593567"/>
    </source>
</evidence>
<feature type="transmembrane region" description="Helical" evidence="6">
    <location>
        <begin position="100"/>
        <end position="120"/>
    </location>
</feature>
<keyword evidence="4 6" id="KW-1133">Transmembrane helix</keyword>
<evidence type="ECO:0000256" key="5">
    <source>
        <dbReference type="ARBA" id="ARBA00023136"/>
    </source>
</evidence>
<evidence type="ECO:0000256" key="2">
    <source>
        <dbReference type="ARBA" id="ARBA00009172"/>
    </source>
</evidence>
<dbReference type="InterPro" id="IPR010291">
    <property type="entry name" value="Ion_channel_UNC-93"/>
</dbReference>
<keyword evidence="5 6" id="KW-0472">Membrane</keyword>
<name>A0A7J7IWF5_BUGNE</name>
<dbReference type="Proteomes" id="UP000593567">
    <property type="component" value="Unassembled WGS sequence"/>
</dbReference>
<feature type="transmembrane region" description="Helical" evidence="6">
    <location>
        <begin position="323"/>
        <end position="341"/>
    </location>
</feature>
<dbReference type="Gene3D" id="1.20.1250.20">
    <property type="entry name" value="MFS general substrate transporter like domains"/>
    <property type="match status" value="1"/>
</dbReference>
<comment type="caution">
    <text evidence="7">The sequence shown here is derived from an EMBL/GenBank/DDBJ whole genome shotgun (WGS) entry which is preliminary data.</text>
</comment>
<dbReference type="Pfam" id="PF05978">
    <property type="entry name" value="UNC-93"/>
    <property type="match status" value="1"/>
</dbReference>
<evidence type="ECO:0000256" key="4">
    <source>
        <dbReference type="ARBA" id="ARBA00022989"/>
    </source>
</evidence>
<dbReference type="GO" id="GO:0043266">
    <property type="term" value="P:regulation of potassium ion transport"/>
    <property type="evidence" value="ECO:0007669"/>
    <property type="project" value="TreeGrafter"/>
</dbReference>
<feature type="transmembrane region" description="Helical" evidence="6">
    <location>
        <begin position="178"/>
        <end position="199"/>
    </location>
</feature>
<dbReference type="PANTHER" id="PTHR19444">
    <property type="entry name" value="UNC-93 RELATED"/>
    <property type="match status" value="1"/>
</dbReference>
<reference evidence="7" key="1">
    <citation type="submission" date="2020-06" db="EMBL/GenBank/DDBJ databases">
        <title>Draft genome of Bugula neritina, a colonial animal packing powerful symbionts and potential medicines.</title>
        <authorList>
            <person name="Rayko M."/>
        </authorList>
    </citation>
    <scope>NUCLEOTIDE SEQUENCE [LARGE SCALE GENOMIC DNA]</scope>
    <source>
        <strain evidence="7">Kwan_BN1</strain>
    </source>
</reference>
<comment type="similarity">
    <text evidence="2">Belongs to the unc-93 family.</text>
</comment>
<dbReference type="SUPFAM" id="SSF103473">
    <property type="entry name" value="MFS general substrate transporter"/>
    <property type="match status" value="1"/>
</dbReference>
<evidence type="ECO:0000256" key="6">
    <source>
        <dbReference type="SAM" id="Phobius"/>
    </source>
</evidence>
<keyword evidence="3 6" id="KW-0812">Transmembrane</keyword>
<dbReference type="GO" id="GO:0005886">
    <property type="term" value="C:plasma membrane"/>
    <property type="evidence" value="ECO:0007669"/>
    <property type="project" value="TreeGrafter"/>
</dbReference>
<accession>A0A7J7IWF5</accession>
<evidence type="ECO:0000313" key="7">
    <source>
        <dbReference type="EMBL" id="KAF6017887.1"/>
    </source>
</evidence>
<dbReference type="EMBL" id="VXIV02003352">
    <property type="protein sequence ID" value="KAF6017887.1"/>
    <property type="molecule type" value="Genomic_DNA"/>
</dbReference>
<evidence type="ECO:0000256" key="3">
    <source>
        <dbReference type="ARBA" id="ARBA00022692"/>
    </source>
</evidence>
<protein>
    <submittedName>
        <fullName evidence="7">UNC93A</fullName>
    </submittedName>
</protein>
<feature type="transmembrane region" description="Helical" evidence="6">
    <location>
        <begin position="267"/>
        <end position="286"/>
    </location>
</feature>
<dbReference type="OrthoDB" id="78663at2759"/>